<organism evidence="1 2">
    <name type="scientific">Sulfurifustis variabilis</name>
    <dbReference type="NCBI Taxonomy" id="1675686"/>
    <lineage>
        <taxon>Bacteria</taxon>
        <taxon>Pseudomonadati</taxon>
        <taxon>Pseudomonadota</taxon>
        <taxon>Gammaproteobacteria</taxon>
        <taxon>Acidiferrobacterales</taxon>
        <taxon>Acidiferrobacteraceae</taxon>
        <taxon>Sulfurifustis</taxon>
    </lineage>
</organism>
<evidence type="ECO:0000313" key="1">
    <source>
        <dbReference type="EMBL" id="BAU49439.1"/>
    </source>
</evidence>
<evidence type="ECO:0000313" key="2">
    <source>
        <dbReference type="Proteomes" id="UP000218899"/>
    </source>
</evidence>
<keyword evidence="2" id="KW-1185">Reference proteome</keyword>
<name>A0A1B4V7C0_9GAMM</name>
<dbReference type="AlphaFoldDB" id="A0A1B4V7C0"/>
<protein>
    <recommendedName>
        <fullName evidence="3">SnoaL-like domain-containing protein</fullName>
    </recommendedName>
</protein>
<dbReference type="KEGG" id="sva:SVA_2891"/>
<gene>
    <name evidence="1" type="ORF">SVA_2891</name>
</gene>
<dbReference type="SUPFAM" id="SSF54427">
    <property type="entry name" value="NTF2-like"/>
    <property type="match status" value="1"/>
</dbReference>
<dbReference type="InterPro" id="IPR032710">
    <property type="entry name" value="NTF2-like_dom_sf"/>
</dbReference>
<proteinExistence type="predicted"/>
<accession>A0A1B4V7C0</accession>
<evidence type="ECO:0008006" key="3">
    <source>
        <dbReference type="Google" id="ProtNLM"/>
    </source>
</evidence>
<dbReference type="EMBL" id="AP014936">
    <property type="protein sequence ID" value="BAU49439.1"/>
    <property type="molecule type" value="Genomic_DNA"/>
</dbReference>
<sequence length="139" mass="15838">MRLMRSKAAEDWLAESARTANIRDYAAHMDLISRNVQVHGVPGFDVLGYDDWARQCRHEFETGVLKAVRYDGCKVRVMTPGRVMFKTVETVEGTDGTVNVNPIEVLLEKESDGKWRVVQERIITSEEYDFEPRSGAYAP</sequence>
<reference evidence="1 2" key="1">
    <citation type="submission" date="2015-08" db="EMBL/GenBank/DDBJ databases">
        <title>Complete genome sequence of Sulfurifustis variabilis.</title>
        <authorList>
            <person name="Miura A."/>
            <person name="Kojima H."/>
            <person name="Fukui M."/>
        </authorList>
    </citation>
    <scope>NUCLEOTIDE SEQUENCE [LARGE SCALE GENOMIC DNA]</scope>
    <source>
        <strain evidence="2">skN76</strain>
    </source>
</reference>
<dbReference type="Gene3D" id="3.10.450.50">
    <property type="match status" value="1"/>
</dbReference>
<dbReference type="Proteomes" id="UP000218899">
    <property type="component" value="Chromosome"/>
</dbReference>